<dbReference type="Proteomes" id="UP001497482">
    <property type="component" value="Chromosome 2"/>
</dbReference>
<feature type="compositionally biased region" description="Basic and acidic residues" evidence="10">
    <location>
        <begin position="150"/>
        <end position="165"/>
    </location>
</feature>
<feature type="transmembrane region" description="Helical" evidence="11">
    <location>
        <begin position="807"/>
        <end position="827"/>
    </location>
</feature>
<dbReference type="FunFam" id="1.10.287.70:FF:000027">
    <property type="entry name" value="Small conductance calcium-activated potassium channel, isoform O"/>
    <property type="match status" value="1"/>
</dbReference>
<dbReference type="GO" id="GO:0016020">
    <property type="term" value="C:membrane"/>
    <property type="evidence" value="ECO:0007669"/>
    <property type="project" value="UniProtKB-SubCell"/>
</dbReference>
<feature type="compositionally biased region" description="Basic and acidic residues" evidence="10">
    <location>
        <begin position="76"/>
        <end position="85"/>
    </location>
</feature>
<dbReference type="InterPro" id="IPR004178">
    <property type="entry name" value="CaM-bd_dom"/>
</dbReference>
<dbReference type="SUPFAM" id="SSF81324">
    <property type="entry name" value="Voltage-gated potassium channels"/>
    <property type="match status" value="1"/>
</dbReference>
<feature type="domain" description="Calmodulin-binding" evidence="12">
    <location>
        <begin position="845"/>
        <end position="921"/>
    </location>
</feature>
<dbReference type="Pfam" id="PF07885">
    <property type="entry name" value="Ion_trans_2"/>
    <property type="match status" value="1"/>
</dbReference>
<dbReference type="InterPro" id="IPR054414">
    <property type="entry name" value="Ccdc124/Oxs1_C"/>
</dbReference>
<reference evidence="13 14" key="1">
    <citation type="submission" date="2024-04" db="EMBL/GenBank/DDBJ databases">
        <authorList>
            <person name="Waldvogel A.-M."/>
            <person name="Schoenle A."/>
        </authorList>
    </citation>
    <scope>NUCLEOTIDE SEQUENCE [LARGE SCALE GENOMIC DNA]</scope>
</reference>
<feature type="compositionally biased region" description="Basic and acidic residues" evidence="10">
    <location>
        <begin position="294"/>
        <end position="307"/>
    </location>
</feature>
<feature type="transmembrane region" description="Helical" evidence="11">
    <location>
        <begin position="689"/>
        <end position="707"/>
    </location>
</feature>
<feature type="region of interest" description="Disordered" evidence="10">
    <location>
        <begin position="526"/>
        <end position="547"/>
    </location>
</feature>
<evidence type="ECO:0000256" key="11">
    <source>
        <dbReference type="SAM" id="Phobius"/>
    </source>
</evidence>
<evidence type="ECO:0000313" key="13">
    <source>
        <dbReference type="EMBL" id="CAL1592595.1"/>
    </source>
</evidence>
<comment type="subcellular location">
    <subcellularLocation>
        <location evidence="2">Cytoplasm</location>
        <location evidence="2">Myofibril</location>
        <location evidence="2">Sarcomere</location>
        <location evidence="2">Z line</location>
    </subcellularLocation>
    <subcellularLocation>
        <location evidence="1">Membrane</location>
        <topology evidence="1">Multi-pass membrane protein</topology>
    </subcellularLocation>
</comment>
<evidence type="ECO:0000256" key="10">
    <source>
        <dbReference type="SAM" id="MobiDB-lite"/>
    </source>
</evidence>
<dbReference type="SMART" id="SM01053">
    <property type="entry name" value="CaMBD"/>
    <property type="match status" value="1"/>
</dbReference>
<dbReference type="GO" id="GO:0005516">
    <property type="term" value="F:calmodulin binding"/>
    <property type="evidence" value="ECO:0007669"/>
    <property type="project" value="UniProtKB-KW"/>
</dbReference>
<feature type="transmembrane region" description="Helical" evidence="11">
    <location>
        <begin position="738"/>
        <end position="762"/>
    </location>
</feature>
<dbReference type="InterPro" id="IPR015449">
    <property type="entry name" value="K_chnl_Ca-activ_SK"/>
</dbReference>
<sequence>MDVVINPYLILFIHSYQQFIHSPVHYFFGRQGFGLVQALVMPRKFQGENSKAATAKARKAEAKAEVDAHKKKAEEDALWQETDKHALKKGQRKDDKEKKRLELLERKKENQRLLDEEASKIKGKSPNEDDVATWKVTRAQIEQTLQNEQKQQRQDPPREKTRLETPLEENVNRIFAEEGSVEARSIEDAIAALSTGGEDLDRHPERRVKAAFAAFEEVHMPRLKKENPNMRLSQLKQQLKKEWTKSPENPLNQHFAAFNSKLREDFGLIQCYAFVMRLILVKPTNATRRLDSTGEVYHEPDDERFHSEGPSPPARAAEAKCDGFSGTPIQVEDGAGPQSNHQEDWTKHHSTSKDRGQNMYNIPIDMSTPEPKWRDMFGTGTLLVQQCKKQGLHCLSGGEDFCKDSDDPAADFYQGTAKEQRLDSPDVNKSVQSLFSAQFSSLERQSLIFEGERNKTSQGNSHHLCGSKMKHGASSPDTDARERVNGEAGRSPSSRATVRSSLADLFPAPQPLQLLHDALSKVIQDDSSKAHSESQMREEPDIPQKKPRDISYRLGQRKALFGKRKQLSDYALICGMFGILVMVIETELSRGVYTKDSRYSFALKGLISFSTAVLLVLIVMYHAREIQLFMVDNGADDWRIAMTVERVLFVGLELGVCAVHPIPGQYVFTWTNRLTFSHTGSVGDADVDIILSVPMFLRLYLIGRVMLLHSKLFTDASSRSIGALNKISFDTRFVMKTLMTICPGTVLLVFSVTCWIIAAWTVRVCERYHDAQEVTSTFLGAMWLISITFLSIGYGDMVPHTYCGKGVCLLTGIMGAGCTALVVAVVARKSELTRAEKHVHNFMMDTQLYKKIKNTAANVLRETWLIYKNTKLAKKMDHAKVRHHQRKFLQAIHQLRRVKMEQRKLTDQANTVADLAKTQNMMYDLLSELQHRSEELDPRVAALEEKLDSMLVSVQSLPTAITQAMSKLQTDFLEDLACRVHFFSSSLSTESCTVPVRQLCPGPTTSDIQTT</sequence>
<evidence type="ECO:0000256" key="1">
    <source>
        <dbReference type="ARBA" id="ARBA00004141"/>
    </source>
</evidence>
<dbReference type="PANTHER" id="PTHR10153">
    <property type="entry name" value="SMALL CONDUCTANCE CALCIUM-ACTIVATED POTASSIUM CHANNEL"/>
    <property type="match status" value="1"/>
</dbReference>
<feature type="region of interest" description="Disordered" evidence="10">
    <location>
        <begin position="76"/>
        <end position="104"/>
    </location>
</feature>
<dbReference type="GO" id="GO:0016286">
    <property type="term" value="F:small conductance calcium-activated potassium channel activity"/>
    <property type="evidence" value="ECO:0007669"/>
    <property type="project" value="InterPro"/>
</dbReference>
<dbReference type="EMBL" id="OZ035824">
    <property type="protein sequence ID" value="CAL1592595.1"/>
    <property type="molecule type" value="Genomic_DNA"/>
</dbReference>
<keyword evidence="5" id="KW-0112">Calmodulin-binding</keyword>
<feature type="transmembrane region" description="Helical" evidence="11">
    <location>
        <begin position="601"/>
        <end position="623"/>
    </location>
</feature>
<dbReference type="InterPro" id="IPR013099">
    <property type="entry name" value="K_chnl_dom"/>
</dbReference>
<evidence type="ECO:0000259" key="12">
    <source>
        <dbReference type="SMART" id="SM01053"/>
    </source>
</evidence>
<evidence type="ECO:0000256" key="6">
    <source>
        <dbReference type="ARBA" id="ARBA00022989"/>
    </source>
</evidence>
<dbReference type="PRINTS" id="PR01451">
    <property type="entry name" value="SKCHANNEL"/>
</dbReference>
<feature type="transmembrane region" description="Helical" evidence="11">
    <location>
        <begin position="774"/>
        <end position="795"/>
    </location>
</feature>
<feature type="region of interest" description="Disordered" evidence="10">
    <location>
        <begin position="452"/>
        <end position="498"/>
    </location>
</feature>
<organism evidence="13 14">
    <name type="scientific">Knipowitschia caucasica</name>
    <name type="common">Caucasian dwarf goby</name>
    <name type="synonym">Pomatoschistus caucasicus</name>
    <dbReference type="NCBI Taxonomy" id="637954"/>
    <lineage>
        <taxon>Eukaryota</taxon>
        <taxon>Metazoa</taxon>
        <taxon>Chordata</taxon>
        <taxon>Craniata</taxon>
        <taxon>Vertebrata</taxon>
        <taxon>Euteleostomi</taxon>
        <taxon>Actinopterygii</taxon>
        <taxon>Neopterygii</taxon>
        <taxon>Teleostei</taxon>
        <taxon>Neoteleostei</taxon>
        <taxon>Acanthomorphata</taxon>
        <taxon>Gobiaria</taxon>
        <taxon>Gobiiformes</taxon>
        <taxon>Gobioidei</taxon>
        <taxon>Gobiidae</taxon>
        <taxon>Gobiinae</taxon>
        <taxon>Knipowitschia</taxon>
    </lineage>
</organism>
<feature type="compositionally biased region" description="Basic and acidic residues" evidence="10">
    <location>
        <begin position="341"/>
        <end position="356"/>
    </location>
</feature>
<dbReference type="Pfam" id="PF06244">
    <property type="entry name" value="Ccdc124"/>
    <property type="match status" value="1"/>
</dbReference>
<dbReference type="GO" id="GO:0030018">
    <property type="term" value="C:Z disc"/>
    <property type="evidence" value="ECO:0007669"/>
    <property type="project" value="UniProtKB-SubCell"/>
</dbReference>
<dbReference type="Pfam" id="PF02888">
    <property type="entry name" value="CaMBD"/>
    <property type="match status" value="1"/>
</dbReference>
<evidence type="ECO:0000256" key="4">
    <source>
        <dbReference type="ARBA" id="ARBA00022692"/>
    </source>
</evidence>
<keyword evidence="3" id="KW-0813">Transport</keyword>
<keyword evidence="7" id="KW-0406">Ion transport</keyword>
<dbReference type="InterPro" id="IPR036122">
    <property type="entry name" value="CaM-bd_dom_sf"/>
</dbReference>
<feature type="region of interest" description="Disordered" evidence="10">
    <location>
        <begin position="294"/>
        <end position="362"/>
    </location>
</feature>
<evidence type="ECO:0000256" key="8">
    <source>
        <dbReference type="ARBA" id="ARBA00023136"/>
    </source>
</evidence>
<dbReference type="AlphaFoldDB" id="A0AAV2KR98"/>
<dbReference type="Pfam" id="PF03530">
    <property type="entry name" value="SK_channel"/>
    <property type="match status" value="1"/>
</dbReference>
<name>A0AAV2KR98_KNICA</name>
<dbReference type="FunFam" id="1.10.287.70:FF:000022">
    <property type="entry name" value="Small conductance calcium-activated potassium channel, isoform O"/>
    <property type="match status" value="1"/>
</dbReference>
<evidence type="ECO:0000256" key="7">
    <source>
        <dbReference type="ARBA" id="ARBA00023065"/>
    </source>
</evidence>
<evidence type="ECO:0000313" key="14">
    <source>
        <dbReference type="Proteomes" id="UP001497482"/>
    </source>
</evidence>
<feature type="region of interest" description="Disordered" evidence="10">
    <location>
        <begin position="145"/>
        <end position="165"/>
    </location>
</feature>
<feature type="transmembrane region" description="Helical" evidence="11">
    <location>
        <begin position="570"/>
        <end position="589"/>
    </location>
</feature>
<keyword evidence="9" id="KW-0407">Ion channel</keyword>
<dbReference type="Gene3D" id="1.10.287.70">
    <property type="match status" value="2"/>
</dbReference>
<protein>
    <recommendedName>
        <fullName evidence="12">Calmodulin-binding domain-containing protein</fullName>
    </recommendedName>
</protein>
<evidence type="ECO:0000256" key="5">
    <source>
        <dbReference type="ARBA" id="ARBA00022860"/>
    </source>
</evidence>
<keyword evidence="4 11" id="KW-0812">Transmembrane</keyword>
<gene>
    <name evidence="13" type="ORF">KC01_LOCUS21827</name>
</gene>
<feature type="compositionally biased region" description="Basic and acidic residues" evidence="10">
    <location>
        <begin position="92"/>
        <end position="104"/>
    </location>
</feature>
<accession>A0AAV2KR98</accession>
<evidence type="ECO:0000256" key="3">
    <source>
        <dbReference type="ARBA" id="ARBA00022448"/>
    </source>
</evidence>
<dbReference type="SUPFAM" id="SSF81327">
    <property type="entry name" value="Small-conductance potassium channel"/>
    <property type="match status" value="1"/>
</dbReference>
<keyword evidence="6 11" id="KW-1133">Transmembrane helix</keyword>
<evidence type="ECO:0000256" key="2">
    <source>
        <dbReference type="ARBA" id="ARBA00004216"/>
    </source>
</evidence>
<evidence type="ECO:0000256" key="9">
    <source>
        <dbReference type="ARBA" id="ARBA00023303"/>
    </source>
</evidence>
<keyword evidence="8 11" id="KW-0472">Membrane</keyword>
<keyword evidence="14" id="KW-1185">Reference proteome</keyword>
<proteinExistence type="predicted"/>